<dbReference type="RefSeq" id="WP_044904497.1">
    <property type="nucleotide sequence ID" value="NZ_JBBNIQ010000009.1"/>
</dbReference>
<evidence type="ECO:0000313" key="4">
    <source>
        <dbReference type="Proteomes" id="UP000030008"/>
    </source>
</evidence>
<dbReference type="SUPFAM" id="SSF51735">
    <property type="entry name" value="NAD(P)-binding Rossmann-fold domains"/>
    <property type="match status" value="1"/>
</dbReference>
<dbReference type="Pfam" id="PF01408">
    <property type="entry name" value="GFO_IDH_MocA"/>
    <property type="match status" value="1"/>
</dbReference>
<dbReference type="PANTHER" id="PTHR43054">
    <property type="match status" value="1"/>
</dbReference>
<dbReference type="GO" id="GO:0000166">
    <property type="term" value="F:nucleotide binding"/>
    <property type="evidence" value="ECO:0007669"/>
    <property type="project" value="InterPro"/>
</dbReference>
<feature type="domain" description="Gfo/Idh/MocA-like oxidoreductase N-terminal" evidence="1">
    <location>
        <begin position="1"/>
        <end position="116"/>
    </location>
</feature>
<comment type="caution">
    <text evidence="3">The sequence shown here is derived from an EMBL/GenBank/DDBJ whole genome shotgun (WGS) entry which is preliminary data.</text>
</comment>
<name>A0A099I9U6_CLOIN</name>
<feature type="domain" description="GFO/IDH/MocA-like oxidoreductase" evidence="2">
    <location>
        <begin position="137"/>
        <end position="246"/>
    </location>
</feature>
<protein>
    <submittedName>
        <fullName evidence="3">Oxidoreductase</fullName>
    </submittedName>
</protein>
<dbReference type="PANTHER" id="PTHR43054:SF1">
    <property type="entry name" value="SCYLLO-INOSITOL 2-DEHYDROGENASE (NADP(+)) IOLU"/>
    <property type="match status" value="1"/>
</dbReference>
<dbReference type="InterPro" id="IPR036291">
    <property type="entry name" value="NAD(P)-bd_dom_sf"/>
</dbReference>
<dbReference type="InterPro" id="IPR055170">
    <property type="entry name" value="GFO_IDH_MocA-like_dom"/>
</dbReference>
<evidence type="ECO:0000259" key="2">
    <source>
        <dbReference type="Pfam" id="PF22725"/>
    </source>
</evidence>
<dbReference type="Pfam" id="PF22725">
    <property type="entry name" value="GFO_IDH_MocA_C3"/>
    <property type="match status" value="1"/>
</dbReference>
<reference evidence="3 4" key="1">
    <citation type="submission" date="2014-08" db="EMBL/GenBank/DDBJ databases">
        <title>Clostridium innocuum, an unnegligible vancomycin-resistant pathogen causing extra-intestinal infections.</title>
        <authorList>
            <person name="Feng Y."/>
            <person name="Chiu C.-H."/>
        </authorList>
    </citation>
    <scope>NUCLEOTIDE SEQUENCE [LARGE SCALE GENOMIC DNA]</scope>
    <source>
        <strain evidence="3 4">AN88</strain>
    </source>
</reference>
<dbReference type="EMBL" id="JQIF01000023">
    <property type="protein sequence ID" value="KGJ53972.1"/>
    <property type="molecule type" value="Genomic_DNA"/>
</dbReference>
<organism evidence="3 4">
    <name type="scientific">Clostridium innocuum</name>
    <dbReference type="NCBI Taxonomy" id="1522"/>
    <lineage>
        <taxon>Bacteria</taxon>
        <taxon>Bacillati</taxon>
        <taxon>Bacillota</taxon>
        <taxon>Clostridia</taxon>
        <taxon>Eubacteriales</taxon>
        <taxon>Clostridiaceae</taxon>
        <taxon>Clostridium</taxon>
    </lineage>
</organism>
<accession>A0A099I9U6</accession>
<sequence length="330" mass="37619">MNVATIGTGFIVDWFLTAVQESANISCVAMYSRKESSARMLADKYEIDKIYTNLDDMLKDEEINFVYVASPNSLHFEHALKALQAGKNVICEKPFTSTVEEFDRLVKEAQDRHLYLFEAIVTAHMPNYLRMKEELPRLGTIRMVQCNFSQYSSRYDKFLQGETPNVFNPEFSGGALADINIYNLHYVIGLFGKPKTVHYYANKHANGIDTSGVVLMQYDGFQAVCVGCKDTRSECIAQIQGEKGFITMRSETSRCAAYTIQIGRERAEHPSIVQNDVALYYELQDFRDIYKLDDYERCTQLLAYSRTVMEVYEAARRDAGIVFAADRNGL</sequence>
<gene>
    <name evidence="3" type="ORF">CIAN88_05335</name>
</gene>
<dbReference type="Proteomes" id="UP000030008">
    <property type="component" value="Unassembled WGS sequence"/>
</dbReference>
<dbReference type="SUPFAM" id="SSF55347">
    <property type="entry name" value="Glyceraldehyde-3-phosphate dehydrogenase-like, C-terminal domain"/>
    <property type="match status" value="1"/>
</dbReference>
<dbReference type="Gene3D" id="3.30.360.10">
    <property type="entry name" value="Dihydrodipicolinate Reductase, domain 2"/>
    <property type="match status" value="1"/>
</dbReference>
<evidence type="ECO:0000313" key="3">
    <source>
        <dbReference type="EMBL" id="KGJ53972.1"/>
    </source>
</evidence>
<dbReference type="InterPro" id="IPR000683">
    <property type="entry name" value="Gfo/Idh/MocA-like_OxRdtase_N"/>
</dbReference>
<evidence type="ECO:0000259" key="1">
    <source>
        <dbReference type="Pfam" id="PF01408"/>
    </source>
</evidence>
<dbReference type="AlphaFoldDB" id="A0A099I9U6"/>
<proteinExistence type="predicted"/>
<dbReference type="Gene3D" id="3.40.50.720">
    <property type="entry name" value="NAD(P)-binding Rossmann-like Domain"/>
    <property type="match status" value="1"/>
</dbReference>